<reference evidence="2" key="1">
    <citation type="journal article" date="2019" name="Int. J. Syst. Evol. Microbiol.">
        <title>The Global Catalogue of Microorganisms (GCM) 10K type strain sequencing project: providing services to taxonomists for standard genome sequencing and annotation.</title>
        <authorList>
            <consortium name="The Broad Institute Genomics Platform"/>
            <consortium name="The Broad Institute Genome Sequencing Center for Infectious Disease"/>
            <person name="Wu L."/>
            <person name="Ma J."/>
        </authorList>
    </citation>
    <scope>NUCLEOTIDE SEQUENCE [LARGE SCALE GENOMIC DNA]</scope>
    <source>
        <strain evidence="2">S1</strain>
    </source>
</reference>
<name>A0ABW4C5W5_9BACL</name>
<evidence type="ECO:0000313" key="2">
    <source>
        <dbReference type="Proteomes" id="UP001597282"/>
    </source>
</evidence>
<evidence type="ECO:0000313" key="1">
    <source>
        <dbReference type="EMBL" id="MFD1425777.1"/>
    </source>
</evidence>
<protein>
    <submittedName>
        <fullName evidence="1">ASCH domain-containing protein</fullName>
    </submittedName>
</protein>
<dbReference type="InterPro" id="IPR015947">
    <property type="entry name" value="PUA-like_sf"/>
</dbReference>
<proteinExistence type="predicted"/>
<sequence>MDSTPYPEKTCSIDRLVTKEEDVNRVLAGKKTSQRRNGLYAVPGERMELDGIQFEVVRVYRQTLGEMTDADAQSEGQADRMAYLRYLDGIHPGFSWPPDLSMWVHEFRRLPSS</sequence>
<dbReference type="RefSeq" id="WP_380162762.1">
    <property type="nucleotide sequence ID" value="NZ_JBHTNU010000002.1"/>
</dbReference>
<dbReference type="SUPFAM" id="SSF88697">
    <property type="entry name" value="PUA domain-like"/>
    <property type="match status" value="1"/>
</dbReference>
<accession>A0ABW4C5W5</accession>
<organism evidence="1 2">
    <name type="scientific">Kroppenstedtia sanguinis</name>
    <dbReference type="NCBI Taxonomy" id="1380684"/>
    <lineage>
        <taxon>Bacteria</taxon>
        <taxon>Bacillati</taxon>
        <taxon>Bacillota</taxon>
        <taxon>Bacilli</taxon>
        <taxon>Bacillales</taxon>
        <taxon>Thermoactinomycetaceae</taxon>
        <taxon>Kroppenstedtia</taxon>
    </lineage>
</organism>
<gene>
    <name evidence="1" type="ORF">ACFQ4Y_02345</name>
</gene>
<keyword evidence="2" id="KW-1185">Reference proteome</keyword>
<dbReference type="Proteomes" id="UP001597282">
    <property type="component" value="Unassembled WGS sequence"/>
</dbReference>
<dbReference type="EMBL" id="JBHTNU010000002">
    <property type="protein sequence ID" value="MFD1425777.1"/>
    <property type="molecule type" value="Genomic_DNA"/>
</dbReference>
<comment type="caution">
    <text evidence="1">The sequence shown here is derived from an EMBL/GenBank/DDBJ whole genome shotgun (WGS) entry which is preliminary data.</text>
</comment>